<name>A0A512C1R7_9HYPH</name>
<comment type="caution">
    <text evidence="4">The sequence shown here is derived from an EMBL/GenBank/DDBJ whole genome shotgun (WGS) entry which is preliminary data.</text>
</comment>
<keyword evidence="4" id="KW-0808">Transferase</keyword>
<dbReference type="GO" id="GO:0016020">
    <property type="term" value="C:membrane"/>
    <property type="evidence" value="ECO:0007669"/>
    <property type="project" value="TreeGrafter"/>
</dbReference>
<organism evidence="4 5">
    <name type="scientific">Microvirga aerophila</name>
    <dbReference type="NCBI Taxonomy" id="670291"/>
    <lineage>
        <taxon>Bacteria</taxon>
        <taxon>Pseudomonadati</taxon>
        <taxon>Pseudomonadota</taxon>
        <taxon>Alphaproteobacteria</taxon>
        <taxon>Hyphomicrobiales</taxon>
        <taxon>Methylobacteriaceae</taxon>
        <taxon>Microvirga</taxon>
    </lineage>
</organism>
<dbReference type="GO" id="GO:0016747">
    <property type="term" value="F:acyltransferase activity, transferring groups other than amino-acyl groups"/>
    <property type="evidence" value="ECO:0007669"/>
    <property type="project" value="InterPro"/>
</dbReference>
<feature type="transmembrane region" description="Helical" evidence="1">
    <location>
        <begin position="148"/>
        <end position="168"/>
    </location>
</feature>
<feature type="transmembrane region" description="Helical" evidence="1">
    <location>
        <begin position="369"/>
        <end position="389"/>
    </location>
</feature>
<feature type="transmembrane region" description="Helical" evidence="1">
    <location>
        <begin position="303"/>
        <end position="325"/>
    </location>
</feature>
<dbReference type="InterPro" id="IPR050879">
    <property type="entry name" value="Acyltransferase_3"/>
</dbReference>
<keyword evidence="1" id="KW-0812">Transmembrane</keyword>
<feature type="transmembrane region" description="Helical" evidence="1">
    <location>
        <begin position="239"/>
        <end position="258"/>
    </location>
</feature>
<evidence type="ECO:0000259" key="2">
    <source>
        <dbReference type="Pfam" id="PF01757"/>
    </source>
</evidence>
<reference evidence="4 5" key="1">
    <citation type="submission" date="2019-07" db="EMBL/GenBank/DDBJ databases">
        <title>Whole genome shotgun sequence of Microvirga aerophila NBRC 106136.</title>
        <authorList>
            <person name="Hosoyama A."/>
            <person name="Uohara A."/>
            <person name="Ohji S."/>
            <person name="Ichikawa N."/>
        </authorList>
    </citation>
    <scope>NUCLEOTIDE SEQUENCE [LARGE SCALE GENOMIC DNA]</scope>
    <source>
        <strain evidence="4 5">NBRC 106136</strain>
    </source>
</reference>
<dbReference type="PANTHER" id="PTHR23028">
    <property type="entry name" value="ACETYLTRANSFERASE"/>
    <property type="match status" value="1"/>
</dbReference>
<sequence length="700" mass="77612">MLLSSNLAPRAQYYPYIDGLRALAVLSVLIYHLHGPWLPGGFVGVDVFFVISGFVVSASIASFKGQGIWQFLTFFYARRLRRIAPALIVCLLVTAVLTGLLIPPSWLSAENQKTGLYAFFGLSNFALAKSGRDYFAPTTDFNPYTHTWSLAVEEQFYLVFPFLFLAWTRGGRGRALSAALVAGTLLASLGWGWWQSQASPVQAYFLTPSRFWELAAGVLLYQLISHSSQRIISSKHASGVRGIFGAVSLLSILAAFAVSASTRFPVPGVLPAVIGTLGVIWSLHHHPELKRLHGLLGNRSLVFVGRISYSLYLWHWPVFVLFRWTWGLESLLPRVLAIALAFVLALASWRFVENPIRYGRGLSRIPQGAVIAGSLLVVTVGSLGAKVIADNQHRLSFSTVSRNPEIWYPHVSPTNVEDPDCNAEPERQTIAGGRLLIYSPKGCVQPRQLSNSSIYVIGDSHAMAYEGLLKQYAIHRTTRIYAYTNGGCPFISLQPSRDLDDARCRHYTDAALSDLQTRLRPGDVLFLPSLRLPRFSDQWIYFGQEQARSQMFGARADAGRRRSVAFAVATLRDIAQRGVHIVLEGPKPVFEAPPFRCADWFNRANPICAPGFSVPRSLLDAFRQPVLQAFERIAQQVPDVSVWDPYPLLCPEEQCQAWRDGQPLFLDGDHISGSGNKLLLPSFTEAMDARLGIHSRAAGR</sequence>
<evidence type="ECO:0000259" key="3">
    <source>
        <dbReference type="Pfam" id="PF19040"/>
    </source>
</evidence>
<feature type="transmembrane region" description="Helical" evidence="1">
    <location>
        <begin position="40"/>
        <end position="63"/>
    </location>
</feature>
<evidence type="ECO:0000313" key="4">
    <source>
        <dbReference type="EMBL" id="GEO18168.1"/>
    </source>
</evidence>
<dbReference type="OrthoDB" id="9796461at2"/>
<dbReference type="Pfam" id="PF01757">
    <property type="entry name" value="Acyl_transf_3"/>
    <property type="match status" value="1"/>
</dbReference>
<dbReference type="Pfam" id="PF19040">
    <property type="entry name" value="SGNH"/>
    <property type="match status" value="1"/>
</dbReference>
<evidence type="ECO:0000313" key="5">
    <source>
        <dbReference type="Proteomes" id="UP000321085"/>
    </source>
</evidence>
<evidence type="ECO:0000256" key="1">
    <source>
        <dbReference type="SAM" id="Phobius"/>
    </source>
</evidence>
<dbReference type="Proteomes" id="UP000321085">
    <property type="component" value="Unassembled WGS sequence"/>
</dbReference>
<gene>
    <name evidence="4" type="ORF">MAE02_58640</name>
</gene>
<feature type="domain" description="Acyltransferase 3" evidence="2">
    <location>
        <begin position="15"/>
        <end position="347"/>
    </location>
</feature>
<protein>
    <submittedName>
        <fullName evidence="4">Acyltransferase</fullName>
    </submittedName>
</protein>
<dbReference type="InterPro" id="IPR043968">
    <property type="entry name" value="SGNH"/>
</dbReference>
<keyword evidence="1" id="KW-1133">Transmembrane helix</keyword>
<feature type="transmembrane region" description="Helical" evidence="1">
    <location>
        <begin position="264"/>
        <end position="283"/>
    </location>
</feature>
<dbReference type="InterPro" id="IPR002656">
    <property type="entry name" value="Acyl_transf_3_dom"/>
</dbReference>
<feature type="transmembrane region" description="Helical" evidence="1">
    <location>
        <begin position="83"/>
        <end position="102"/>
    </location>
</feature>
<keyword evidence="1" id="KW-0472">Membrane</keyword>
<keyword evidence="5" id="KW-1185">Reference proteome</keyword>
<feature type="transmembrane region" description="Helical" evidence="1">
    <location>
        <begin position="12"/>
        <end position="34"/>
    </location>
</feature>
<dbReference type="AlphaFoldDB" id="A0A512C1R7"/>
<dbReference type="GO" id="GO:0009103">
    <property type="term" value="P:lipopolysaccharide biosynthetic process"/>
    <property type="evidence" value="ECO:0007669"/>
    <property type="project" value="TreeGrafter"/>
</dbReference>
<keyword evidence="4" id="KW-0012">Acyltransferase</keyword>
<feature type="transmembrane region" description="Helical" evidence="1">
    <location>
        <begin position="175"/>
        <end position="194"/>
    </location>
</feature>
<proteinExistence type="predicted"/>
<dbReference type="PANTHER" id="PTHR23028:SF53">
    <property type="entry name" value="ACYL_TRANSF_3 DOMAIN-CONTAINING PROTEIN"/>
    <property type="match status" value="1"/>
</dbReference>
<accession>A0A512C1R7</accession>
<feature type="domain" description="SGNH" evidence="3">
    <location>
        <begin position="442"/>
        <end position="684"/>
    </location>
</feature>
<feature type="transmembrane region" description="Helical" evidence="1">
    <location>
        <begin position="331"/>
        <end position="349"/>
    </location>
</feature>
<dbReference type="EMBL" id="BJYU01000161">
    <property type="protein sequence ID" value="GEO18168.1"/>
    <property type="molecule type" value="Genomic_DNA"/>
</dbReference>
<dbReference type="RefSeq" id="WP_114189184.1">
    <property type="nucleotide sequence ID" value="NZ_BJYU01000161.1"/>
</dbReference>